<dbReference type="RefSeq" id="WP_243919219.1">
    <property type="nucleotide sequence ID" value="NZ_JALHLG010000007.1"/>
</dbReference>
<sequence length="144" mass="15290">MERSLPPFVLMLPMVLGACSGGVSGVPGDSEDRAPFHAIAEDEAVNVTGTEPFWGGQVAKGRFHYTTPNNPEGADVPVSRFAGRGGLSFSGDFEGKTLTLAITPGACSDGMSERQYPFVVTFRLGAELRHGCGWTKRQPWSGGE</sequence>
<protein>
    <recommendedName>
        <fullName evidence="3">Lipoprotein</fullName>
    </recommendedName>
</protein>
<organism evidence="1 2">
    <name type="scientific">Novosphingobium beihaiensis</name>
    <dbReference type="NCBI Taxonomy" id="2930389"/>
    <lineage>
        <taxon>Bacteria</taxon>
        <taxon>Pseudomonadati</taxon>
        <taxon>Pseudomonadota</taxon>
        <taxon>Alphaproteobacteria</taxon>
        <taxon>Sphingomonadales</taxon>
        <taxon>Sphingomonadaceae</taxon>
        <taxon>Novosphingobium</taxon>
    </lineage>
</organism>
<comment type="caution">
    <text evidence="1">The sequence shown here is derived from an EMBL/GenBank/DDBJ whole genome shotgun (WGS) entry which is preliminary data.</text>
</comment>
<reference evidence="1 2" key="1">
    <citation type="submission" date="2022-04" db="EMBL/GenBank/DDBJ databases">
        <title>Identification of a novel bacterium isolated from mangrove sediments.</title>
        <authorList>
            <person name="Pan X."/>
        </authorList>
    </citation>
    <scope>NUCLEOTIDE SEQUENCE [LARGE SCALE GENOMIC DNA]</scope>
    <source>
        <strain evidence="1 2">B2638</strain>
    </source>
</reference>
<gene>
    <name evidence="1" type="ORF">MTR66_07200</name>
</gene>
<dbReference type="EMBL" id="JALHLG010000007">
    <property type="protein sequence ID" value="MCJ2186599.1"/>
    <property type="molecule type" value="Genomic_DNA"/>
</dbReference>
<dbReference type="Proteomes" id="UP001202281">
    <property type="component" value="Unassembled WGS sequence"/>
</dbReference>
<evidence type="ECO:0008006" key="3">
    <source>
        <dbReference type="Google" id="ProtNLM"/>
    </source>
</evidence>
<dbReference type="PROSITE" id="PS51257">
    <property type="entry name" value="PROKAR_LIPOPROTEIN"/>
    <property type="match status" value="1"/>
</dbReference>
<accession>A0ABT0BPH5</accession>
<keyword evidence="2" id="KW-1185">Reference proteome</keyword>
<proteinExistence type="predicted"/>
<name>A0ABT0BPH5_9SPHN</name>
<evidence type="ECO:0000313" key="2">
    <source>
        <dbReference type="Proteomes" id="UP001202281"/>
    </source>
</evidence>
<evidence type="ECO:0000313" key="1">
    <source>
        <dbReference type="EMBL" id="MCJ2186599.1"/>
    </source>
</evidence>